<dbReference type="PANTHER" id="PTHR11394:SF73">
    <property type="entry name" value="TASTE RECEPTOR TYPE 2 MEMBER 41"/>
    <property type="match status" value="1"/>
</dbReference>
<evidence type="ECO:0000256" key="11">
    <source>
        <dbReference type="ARBA" id="ARBA00023224"/>
    </source>
</evidence>
<evidence type="ECO:0000313" key="16">
    <source>
        <dbReference type="Ensembl" id="ENSSSCP00070034354.1"/>
    </source>
</evidence>
<dbReference type="InterPro" id="IPR007960">
    <property type="entry name" value="TAS2R"/>
</dbReference>
<dbReference type="GO" id="GO:0004930">
    <property type="term" value="F:G protein-coupled receptor activity"/>
    <property type="evidence" value="ECO:0007669"/>
    <property type="project" value="UniProtKB-KW"/>
</dbReference>
<evidence type="ECO:0000256" key="12">
    <source>
        <dbReference type="ARBA" id="ARBA00024847"/>
    </source>
</evidence>
<comment type="similarity">
    <text evidence="2 13">Belongs to the G-protein coupled receptor T2R family.</text>
</comment>
<dbReference type="GO" id="GO:0033038">
    <property type="term" value="F:bitter taste receptor activity"/>
    <property type="evidence" value="ECO:0007669"/>
    <property type="project" value="InterPro"/>
</dbReference>
<keyword evidence="4 14" id="KW-0716">Sensory transduction</keyword>
<feature type="transmembrane region" description="Helical" evidence="15">
    <location>
        <begin position="187"/>
        <end position="208"/>
    </location>
</feature>
<dbReference type="Pfam" id="PF05296">
    <property type="entry name" value="TAS2R"/>
    <property type="match status" value="1"/>
</dbReference>
<dbReference type="PANTHER" id="PTHR11394">
    <property type="entry name" value="TASTE RECEPTOR TYPE 2"/>
    <property type="match status" value="1"/>
</dbReference>
<keyword evidence="10" id="KW-0325">Glycoprotein</keyword>
<evidence type="ECO:0000256" key="15">
    <source>
        <dbReference type="SAM" id="Phobius"/>
    </source>
</evidence>
<evidence type="ECO:0000256" key="9">
    <source>
        <dbReference type="ARBA" id="ARBA00023170"/>
    </source>
</evidence>
<dbReference type="AlphaFoldDB" id="A0A4X1V127"/>
<evidence type="ECO:0000256" key="14">
    <source>
        <dbReference type="RuleBase" id="RU004424"/>
    </source>
</evidence>
<evidence type="ECO:0000256" key="4">
    <source>
        <dbReference type="ARBA" id="ARBA00022606"/>
    </source>
</evidence>
<keyword evidence="6 15" id="KW-1133">Transmembrane helix</keyword>
<reference evidence="16 17" key="1">
    <citation type="submission" date="2017-08" db="EMBL/GenBank/DDBJ databases">
        <title>USMARCv1.0.</title>
        <authorList>
            <person name="Hannum G.I."/>
            <person name="Koren S."/>
            <person name="Schroeder S.G."/>
            <person name="Chin S.C."/>
            <person name="Nonneman D.J."/>
            <person name="Becker S.A."/>
            <person name="Rosen B.D."/>
            <person name="Bickhart D.M."/>
            <person name="Putnam N.H."/>
            <person name="Green R.E."/>
            <person name="Tuggle C.K."/>
            <person name="Liu H."/>
            <person name="Rohrer G.A."/>
            <person name="Warr A."/>
            <person name="Hall R."/>
            <person name="Kim K."/>
            <person name="Hume D.A."/>
            <person name="Talbot R."/>
            <person name="Chow W."/>
            <person name="Howe K."/>
            <person name="Schwartz A.S."/>
            <person name="Watson M."/>
            <person name="Archibald A.L."/>
            <person name="Phillippy A.M."/>
            <person name="Smith T.P.L."/>
        </authorList>
    </citation>
    <scope>NUCLEOTIDE SEQUENCE [LARGE SCALE GENOMIC DNA]</scope>
</reference>
<feature type="transmembrane region" description="Helical" evidence="15">
    <location>
        <begin position="265"/>
        <end position="285"/>
    </location>
</feature>
<comment type="subcellular location">
    <subcellularLocation>
        <location evidence="1 14">Membrane</location>
        <topology evidence="1 14">Multi-pass membrane protein</topology>
    </subcellularLocation>
</comment>
<keyword evidence="11 14" id="KW-0807">Transducer</keyword>
<evidence type="ECO:0000313" key="17">
    <source>
        <dbReference type="Proteomes" id="UP000314985"/>
    </source>
</evidence>
<evidence type="ECO:0000256" key="7">
    <source>
        <dbReference type="ARBA" id="ARBA00023040"/>
    </source>
</evidence>
<sequence>MHLAFTVLFVLLFVLLCVLGFLANGFIVLALSREWVRHGRLLPSDLILISLGASRFCLQWVGMGNNFYYFFHLVEYCRGPARQYFGLPWDFLNSVTFWFGSWLSVLFCVKIANFTHPAFLWLKWRFPGSVPWLLLGSLLISFIVALLFFWGNHALYKGYLIRRYSGNMTCKQWSRRLETHYFLPLKLITLSMPCSVFLVSIALLINSLRRHSWRMQRSAHTPQDPSAQAHIRALKSLISFLVLYALSFVSLVIDAAGIFSESDWYWPWQILIYLCTSVHPFILILSNLRLRGVFGQLTLLARVASHPFAPSRVS</sequence>
<feature type="transmembrane region" description="Helical" evidence="15">
    <location>
        <begin position="130"/>
        <end position="150"/>
    </location>
</feature>
<comment type="function">
    <text evidence="12">Receptor that may play a role in the perception of bitterness and is gustducin-linked. May play a role in sensing the chemical composition of the gastrointestinal content. The activity of this receptor may stimulate alpha gustducin, mediate PLC-beta-2 activation and lead to the gating of TRPM5.</text>
</comment>
<keyword evidence="9 14" id="KW-0675">Receptor</keyword>
<reference evidence="16" key="2">
    <citation type="submission" date="2025-08" db="UniProtKB">
        <authorList>
            <consortium name="Ensembl"/>
        </authorList>
    </citation>
    <scope>IDENTIFICATION</scope>
</reference>
<keyword evidence="3 14" id="KW-0919">Taste</keyword>
<keyword evidence="8 14" id="KW-0472">Membrane</keyword>
<dbReference type="Proteomes" id="UP000314985">
    <property type="component" value="Chromosome 18"/>
</dbReference>
<evidence type="ECO:0000256" key="3">
    <source>
        <dbReference type="ARBA" id="ARBA00022480"/>
    </source>
</evidence>
<evidence type="ECO:0000256" key="13">
    <source>
        <dbReference type="RuleBase" id="RU004423"/>
    </source>
</evidence>
<dbReference type="Ensembl" id="ENSSSCT00070040933.1">
    <property type="protein sequence ID" value="ENSSSCP00070034354.1"/>
    <property type="gene ID" value="ENSSSCG00070020593.1"/>
</dbReference>
<dbReference type="SUPFAM" id="SSF81321">
    <property type="entry name" value="Family A G protein-coupled receptor-like"/>
    <property type="match status" value="1"/>
</dbReference>
<dbReference type="FunFam" id="1.20.1070.10:FF:000055">
    <property type="entry name" value="Taste receptor type 2"/>
    <property type="match status" value="1"/>
</dbReference>
<feature type="transmembrane region" description="Helical" evidence="15">
    <location>
        <begin position="237"/>
        <end position="259"/>
    </location>
</feature>
<evidence type="ECO:0000256" key="5">
    <source>
        <dbReference type="ARBA" id="ARBA00022692"/>
    </source>
</evidence>
<dbReference type="Gene3D" id="1.20.1070.10">
    <property type="entry name" value="Rhodopsin 7-helix transmembrane proteins"/>
    <property type="match status" value="1"/>
</dbReference>
<evidence type="ECO:0000256" key="1">
    <source>
        <dbReference type="ARBA" id="ARBA00004141"/>
    </source>
</evidence>
<evidence type="ECO:0000256" key="2">
    <source>
        <dbReference type="ARBA" id="ARBA00007376"/>
    </source>
</evidence>
<evidence type="ECO:0000256" key="10">
    <source>
        <dbReference type="ARBA" id="ARBA00023180"/>
    </source>
</evidence>
<name>A0A4X1V127_PIG</name>
<protein>
    <recommendedName>
        <fullName evidence="14">Taste receptor type 2</fullName>
    </recommendedName>
</protein>
<proteinExistence type="inferred from homology"/>
<evidence type="ECO:0000256" key="8">
    <source>
        <dbReference type="ARBA" id="ARBA00023136"/>
    </source>
</evidence>
<organism evidence="16 17">
    <name type="scientific">Sus scrofa</name>
    <name type="common">Pig</name>
    <dbReference type="NCBI Taxonomy" id="9823"/>
    <lineage>
        <taxon>Eukaryota</taxon>
        <taxon>Metazoa</taxon>
        <taxon>Chordata</taxon>
        <taxon>Craniata</taxon>
        <taxon>Vertebrata</taxon>
        <taxon>Euteleostomi</taxon>
        <taxon>Mammalia</taxon>
        <taxon>Eutheria</taxon>
        <taxon>Laurasiatheria</taxon>
        <taxon>Artiodactyla</taxon>
        <taxon>Suina</taxon>
        <taxon>Suidae</taxon>
        <taxon>Sus</taxon>
    </lineage>
</organism>
<dbReference type="GO" id="GO:0016020">
    <property type="term" value="C:membrane"/>
    <property type="evidence" value="ECO:0007669"/>
    <property type="project" value="UniProtKB-SubCell"/>
</dbReference>
<evidence type="ECO:0000256" key="6">
    <source>
        <dbReference type="ARBA" id="ARBA00022989"/>
    </source>
</evidence>
<keyword evidence="5 14" id="KW-0812">Transmembrane</keyword>
<accession>A0A4X1V127</accession>
<keyword evidence="7 14" id="KW-0297">G-protein coupled receptor</keyword>